<accession>F0W7N8</accession>
<dbReference type="AlphaFoldDB" id="F0W7N8"/>
<keyword evidence="1" id="KW-0472">Membrane</keyword>
<reference evidence="2" key="1">
    <citation type="journal article" date="2011" name="PLoS Biol.">
        <title>Gene gain and loss during evolution of obligate parasitism in the white rust pathogen of Arabidopsis thaliana.</title>
        <authorList>
            <person name="Kemen E."/>
            <person name="Gardiner A."/>
            <person name="Schultz-Larsen T."/>
            <person name="Kemen A.C."/>
            <person name="Balmuth A.L."/>
            <person name="Robert-Seilaniantz A."/>
            <person name="Bailey K."/>
            <person name="Holub E."/>
            <person name="Studholme D.J."/>
            <person name="Maclean D."/>
            <person name="Jones J.D."/>
        </authorList>
    </citation>
    <scope>NUCLEOTIDE SEQUENCE</scope>
</reference>
<keyword evidence="1" id="KW-1133">Transmembrane helix</keyword>
<dbReference type="HOGENOM" id="CLU_2077437_0_0_1"/>
<evidence type="ECO:0000313" key="2">
    <source>
        <dbReference type="EMBL" id="CCA17139.1"/>
    </source>
</evidence>
<feature type="transmembrane region" description="Helical" evidence="1">
    <location>
        <begin position="59"/>
        <end position="80"/>
    </location>
</feature>
<dbReference type="EMBL" id="FR824075">
    <property type="protein sequence ID" value="CCA17139.1"/>
    <property type="molecule type" value="Genomic_DNA"/>
</dbReference>
<name>F0W7N8_9STRA</name>
<keyword evidence="1" id="KW-0812">Transmembrane</keyword>
<evidence type="ECO:0000256" key="1">
    <source>
        <dbReference type="SAM" id="Phobius"/>
    </source>
</evidence>
<sequence length="118" mass="12639">MEVFTTADMRSVDGDVVLLSTAQDNSDDDEPAESGATIEGVFGAHPATSIEDKLAAIRAVAFMIVGLVLSGQIIFVLHILDACGIEHASTNPAMIVELRLNFIHLSTLKSVLILKIYK</sequence>
<proteinExistence type="predicted"/>
<organism evidence="2">
    <name type="scientific">Albugo laibachii Nc14</name>
    <dbReference type="NCBI Taxonomy" id="890382"/>
    <lineage>
        <taxon>Eukaryota</taxon>
        <taxon>Sar</taxon>
        <taxon>Stramenopiles</taxon>
        <taxon>Oomycota</taxon>
        <taxon>Peronosporomycetes</taxon>
        <taxon>Albuginales</taxon>
        <taxon>Albuginaceae</taxon>
        <taxon>Albugo</taxon>
    </lineage>
</organism>
<gene>
    <name evidence="2" type="primary">AlNc14C30G2843</name>
    <name evidence="2" type="ORF">ALNC14_032820</name>
</gene>
<protein>
    <submittedName>
        <fullName evidence="2">AlNc14C30G2843 protein</fullName>
    </submittedName>
</protein>
<reference evidence="2" key="2">
    <citation type="submission" date="2011-02" db="EMBL/GenBank/DDBJ databases">
        <authorList>
            <person name="MacLean D."/>
        </authorList>
    </citation>
    <scope>NUCLEOTIDE SEQUENCE</scope>
</reference>